<feature type="region of interest" description="Disordered" evidence="1">
    <location>
        <begin position="224"/>
        <end position="246"/>
    </location>
</feature>
<feature type="compositionally biased region" description="Basic residues" evidence="1">
    <location>
        <begin position="1"/>
        <end position="14"/>
    </location>
</feature>
<sequence>MAYKYSKKTPRKGKGGYPRRATKSTSTEYNGSTLEKYVEAKFKRAISKATRGPPQSVYVRLLPCSVDRTLATPEFKSLKNDEWPAYLKGPLAERKYALLPITELIPSQRAPASIADDEQRPHDTVFIKGVSIRMTICHARSVRLMLFAFRNGNRQDVWPAPVTRPFQVVEDGSEVARQVSYELMTDRLLGVVDASEKQNSARHLEYHDGPFAVCRKSQGEPVWKSVDESASTSRLSKEEGRRPTGNVQFRLGQGITKQCGLVCNMNLSSSSMRTFTTLSEAGVDSSRAGMRFRELEFFVTLNRRERFQAASGSRSVSERPLELFLGFDGAKPSEIHITHASSRCGAITAMDMEVYYEWVDSSSPVAPVLGPTRRPA</sequence>
<protein>
    <submittedName>
        <fullName evidence="2">Uncharacterized protein</fullName>
    </submittedName>
</protein>
<proteinExistence type="predicted"/>
<comment type="caution">
    <text evidence="2">The sequence shown here is derived from an EMBL/GenBank/DDBJ whole genome shotgun (WGS) entry which is preliminary data.</text>
</comment>
<reference evidence="2" key="2">
    <citation type="journal article" date="2023" name="IMA Fungus">
        <title>Comparative genomic study of the Penicillium genus elucidates a diverse pangenome and 15 lateral gene transfer events.</title>
        <authorList>
            <person name="Petersen C."/>
            <person name="Sorensen T."/>
            <person name="Nielsen M.R."/>
            <person name="Sondergaard T.E."/>
            <person name="Sorensen J.L."/>
            <person name="Fitzpatrick D.A."/>
            <person name="Frisvad J.C."/>
            <person name="Nielsen K.L."/>
        </authorList>
    </citation>
    <scope>NUCLEOTIDE SEQUENCE</scope>
    <source>
        <strain evidence="2">IBT 29495</strain>
    </source>
</reference>
<accession>A0A9W9Y1K0</accession>
<name>A0A9W9Y1K0_9EURO</name>
<gene>
    <name evidence="2" type="ORF">N7463_003002</name>
</gene>
<feature type="region of interest" description="Disordered" evidence="1">
    <location>
        <begin position="1"/>
        <end position="30"/>
    </location>
</feature>
<evidence type="ECO:0000313" key="3">
    <source>
        <dbReference type="Proteomes" id="UP001149954"/>
    </source>
</evidence>
<reference evidence="2" key="1">
    <citation type="submission" date="2022-12" db="EMBL/GenBank/DDBJ databases">
        <authorList>
            <person name="Petersen C."/>
        </authorList>
    </citation>
    <scope>NUCLEOTIDE SEQUENCE</scope>
    <source>
        <strain evidence="2">IBT 29495</strain>
    </source>
</reference>
<evidence type="ECO:0000256" key="1">
    <source>
        <dbReference type="SAM" id="MobiDB-lite"/>
    </source>
</evidence>
<keyword evidence="3" id="KW-1185">Reference proteome</keyword>
<evidence type="ECO:0000313" key="2">
    <source>
        <dbReference type="EMBL" id="KAJ5513450.1"/>
    </source>
</evidence>
<organism evidence="2 3">
    <name type="scientific">Penicillium fimorum</name>
    <dbReference type="NCBI Taxonomy" id="1882269"/>
    <lineage>
        <taxon>Eukaryota</taxon>
        <taxon>Fungi</taxon>
        <taxon>Dikarya</taxon>
        <taxon>Ascomycota</taxon>
        <taxon>Pezizomycotina</taxon>
        <taxon>Eurotiomycetes</taxon>
        <taxon>Eurotiomycetidae</taxon>
        <taxon>Eurotiales</taxon>
        <taxon>Aspergillaceae</taxon>
        <taxon>Penicillium</taxon>
    </lineage>
</organism>
<dbReference type="AlphaFoldDB" id="A0A9W9Y1K0"/>
<dbReference type="EMBL" id="JAPWDS010000002">
    <property type="protein sequence ID" value="KAJ5513450.1"/>
    <property type="molecule type" value="Genomic_DNA"/>
</dbReference>
<dbReference type="OrthoDB" id="4352430at2759"/>
<dbReference type="Proteomes" id="UP001149954">
    <property type="component" value="Unassembled WGS sequence"/>
</dbReference>